<accession>A0A109KN01</accession>
<protein>
    <submittedName>
        <fullName evidence="1">Uncharacterized protein</fullName>
    </submittedName>
</protein>
<dbReference type="PATRIC" id="fig|294.195.peg.4991"/>
<dbReference type="AlphaFoldDB" id="A0A109KN01"/>
<organism evidence="1 2">
    <name type="scientific">Pseudomonas fluorescens</name>
    <dbReference type="NCBI Taxonomy" id="294"/>
    <lineage>
        <taxon>Bacteria</taxon>
        <taxon>Pseudomonadati</taxon>
        <taxon>Pseudomonadota</taxon>
        <taxon>Gammaproteobacteria</taxon>
        <taxon>Pseudomonadales</taxon>
        <taxon>Pseudomonadaceae</taxon>
        <taxon>Pseudomonas</taxon>
    </lineage>
</organism>
<evidence type="ECO:0000313" key="1">
    <source>
        <dbReference type="EMBL" id="KWV72126.1"/>
    </source>
</evidence>
<name>A0A109KN01_PSEFL</name>
<sequence length="105" mass="11154">MEGDDGGLVICRGCKAKGTYAAPPSGECPTPYKPDSVLMKESQAREQALQQRLTAADEREDALSSLVPEAELALKALNVAVSVFDVELADSARRGLRLIIAALKP</sequence>
<dbReference type="Proteomes" id="UP000063434">
    <property type="component" value="Unassembled WGS sequence"/>
</dbReference>
<comment type="caution">
    <text evidence="1">The sequence shown here is derived from an EMBL/GenBank/DDBJ whole genome shotgun (WGS) entry which is preliminary data.</text>
</comment>
<dbReference type="EMBL" id="LCYC01000058">
    <property type="protein sequence ID" value="KWV72126.1"/>
    <property type="molecule type" value="Genomic_DNA"/>
</dbReference>
<proteinExistence type="predicted"/>
<gene>
    <name evidence="1" type="ORF">PFL603g_04667</name>
</gene>
<evidence type="ECO:0000313" key="2">
    <source>
        <dbReference type="Proteomes" id="UP000063434"/>
    </source>
</evidence>
<reference evidence="1 2" key="1">
    <citation type="submission" date="2015-05" db="EMBL/GenBank/DDBJ databases">
        <title>A genomic and transcriptomic approach to investigate the blue pigment phenotype in Pseudomonas fluorescens.</title>
        <authorList>
            <person name="Andreani N.A."/>
            <person name="Cardazzo B."/>
        </authorList>
    </citation>
    <scope>NUCLEOTIDE SEQUENCE [LARGE SCALE GENOMIC DNA]</scope>
    <source>
        <strain evidence="1 2">Ps_40</strain>
    </source>
</reference>